<dbReference type="Pfam" id="PF17777">
    <property type="entry name" value="RL10P_insert"/>
    <property type="match status" value="1"/>
</dbReference>
<dbReference type="PANTHER" id="PTHR45841:SF1">
    <property type="entry name" value="MRNA TURNOVER PROTEIN 4 HOMOLOG"/>
    <property type="match status" value="1"/>
</dbReference>
<feature type="domain" description="Large ribosomal subunit protein uL10-like insertion" evidence="1">
    <location>
        <begin position="75"/>
        <end position="147"/>
    </location>
</feature>
<reference evidence="2 3" key="1">
    <citation type="submission" date="2024-10" db="EMBL/GenBank/DDBJ databases">
        <authorList>
            <person name="Kim D."/>
        </authorList>
    </citation>
    <scope>NUCLEOTIDE SEQUENCE [LARGE SCALE GENOMIC DNA]</scope>
    <source>
        <strain evidence="2">Taebaek</strain>
    </source>
</reference>
<dbReference type="AlphaFoldDB" id="A0ABD2IXU6"/>
<evidence type="ECO:0000313" key="2">
    <source>
        <dbReference type="EMBL" id="KAL3084141.1"/>
    </source>
</evidence>
<dbReference type="EMBL" id="JBICCN010000241">
    <property type="protein sequence ID" value="KAL3084141.1"/>
    <property type="molecule type" value="Genomic_DNA"/>
</dbReference>
<proteinExistence type="predicted"/>
<dbReference type="FunFam" id="3.90.105.20:FF:000003">
    <property type="entry name" value="Ribosome assembly factor mrt4"/>
    <property type="match status" value="1"/>
</dbReference>
<evidence type="ECO:0000259" key="1">
    <source>
        <dbReference type="Pfam" id="PF17777"/>
    </source>
</evidence>
<gene>
    <name evidence="2" type="ORF">niasHS_008610</name>
</gene>
<dbReference type="PANTHER" id="PTHR45841">
    <property type="entry name" value="MRNA TURNOVER PROTEIN 4 MRTO4"/>
    <property type="match status" value="1"/>
</dbReference>
<dbReference type="InterPro" id="IPR043164">
    <property type="entry name" value="Ribosomal_uL10-like_insert_sf"/>
</dbReference>
<dbReference type="InterPro" id="IPR051742">
    <property type="entry name" value="Ribosome_Assembly_uL10"/>
</dbReference>
<dbReference type="InterPro" id="IPR040637">
    <property type="entry name" value="Ribosomal_uL10-like_insert"/>
</dbReference>
<keyword evidence="3" id="KW-1185">Reference proteome</keyword>
<name>A0ABD2IXU6_HETSC</name>
<dbReference type="Proteomes" id="UP001620645">
    <property type="component" value="Unassembled WGS sequence"/>
</dbReference>
<comment type="caution">
    <text evidence="2">The sequence shown here is derived from an EMBL/GenBank/DDBJ whole genome shotgun (WGS) entry which is preliminary data.</text>
</comment>
<organism evidence="2 3">
    <name type="scientific">Heterodera schachtii</name>
    <name type="common">Sugarbeet cyst nematode worm</name>
    <name type="synonym">Tylenchus schachtii</name>
    <dbReference type="NCBI Taxonomy" id="97005"/>
    <lineage>
        <taxon>Eukaryota</taxon>
        <taxon>Metazoa</taxon>
        <taxon>Ecdysozoa</taxon>
        <taxon>Nematoda</taxon>
        <taxon>Chromadorea</taxon>
        <taxon>Rhabditida</taxon>
        <taxon>Tylenchina</taxon>
        <taxon>Tylenchomorpha</taxon>
        <taxon>Tylenchoidea</taxon>
        <taxon>Heteroderidae</taxon>
        <taxon>Heteroderinae</taxon>
        <taxon>Heterodera</taxon>
    </lineage>
</organism>
<dbReference type="Gene3D" id="3.90.105.20">
    <property type="match status" value="2"/>
</dbReference>
<sequence length="202" mass="22477">MSFRSANISSRIRVFSSPETFYGRGVGQIGTRRTDKRIAQSERTFVRCQSGLTFSNVKANEVQRISMSTPRRKFAQAGAVASADISLLAGQFPAELHLHGAMEPQLRNLGMPTRLENGAIELLEEFTVCKTGDQLSSDQARILKQFGHRLANSASVCSLGAIELLEEFTVCKKGDQLYSDQARILKQFGHRLAQFRVRLLAR</sequence>
<accession>A0ABD2IXU6</accession>
<evidence type="ECO:0000313" key="3">
    <source>
        <dbReference type="Proteomes" id="UP001620645"/>
    </source>
</evidence>
<protein>
    <recommendedName>
        <fullName evidence="1">Large ribosomal subunit protein uL10-like insertion domain-containing protein</fullName>
    </recommendedName>
</protein>